<comment type="caution">
    <text evidence="1">The sequence shown here is derived from an EMBL/GenBank/DDBJ whole genome shotgun (WGS) entry which is preliminary data.</text>
</comment>
<protein>
    <submittedName>
        <fullName evidence="1">Uncharacterized protein</fullName>
    </submittedName>
</protein>
<dbReference type="EMBL" id="JAOYFB010000039">
    <property type="protein sequence ID" value="KAK4028911.1"/>
    <property type="molecule type" value="Genomic_DNA"/>
</dbReference>
<dbReference type="Proteomes" id="UP001234178">
    <property type="component" value="Unassembled WGS sequence"/>
</dbReference>
<evidence type="ECO:0000313" key="2">
    <source>
        <dbReference type="Proteomes" id="UP001234178"/>
    </source>
</evidence>
<gene>
    <name evidence="1" type="ORF">OUZ56_021930</name>
</gene>
<organism evidence="1 2">
    <name type="scientific">Daphnia magna</name>
    <dbReference type="NCBI Taxonomy" id="35525"/>
    <lineage>
        <taxon>Eukaryota</taxon>
        <taxon>Metazoa</taxon>
        <taxon>Ecdysozoa</taxon>
        <taxon>Arthropoda</taxon>
        <taxon>Crustacea</taxon>
        <taxon>Branchiopoda</taxon>
        <taxon>Diplostraca</taxon>
        <taxon>Cladocera</taxon>
        <taxon>Anomopoda</taxon>
        <taxon>Daphniidae</taxon>
        <taxon>Daphnia</taxon>
    </lineage>
</organism>
<name>A0ABR0AUV8_9CRUS</name>
<reference evidence="1 2" key="1">
    <citation type="journal article" date="2023" name="Nucleic Acids Res.">
        <title>The hologenome of Daphnia magna reveals possible DNA methylation and microbiome-mediated evolution of the host genome.</title>
        <authorList>
            <person name="Chaturvedi A."/>
            <person name="Li X."/>
            <person name="Dhandapani V."/>
            <person name="Marshall H."/>
            <person name="Kissane S."/>
            <person name="Cuenca-Cambronero M."/>
            <person name="Asole G."/>
            <person name="Calvet F."/>
            <person name="Ruiz-Romero M."/>
            <person name="Marangio P."/>
            <person name="Guigo R."/>
            <person name="Rago D."/>
            <person name="Mirbahai L."/>
            <person name="Eastwood N."/>
            <person name="Colbourne J.K."/>
            <person name="Zhou J."/>
            <person name="Mallon E."/>
            <person name="Orsini L."/>
        </authorList>
    </citation>
    <scope>NUCLEOTIDE SEQUENCE [LARGE SCALE GENOMIC DNA]</scope>
    <source>
        <strain evidence="1">LRV0_1</strain>
    </source>
</reference>
<accession>A0ABR0AUV8</accession>
<proteinExistence type="predicted"/>
<sequence length="90" mass="9826">MLITVSQLMETYQNGASASPSACETCREVREPHKHKGTLHSSFCFQSGVGCKRFHKSAKKSMQSPYGFSVTISDTGLSLTTKNIGSNDYC</sequence>
<evidence type="ECO:0000313" key="1">
    <source>
        <dbReference type="EMBL" id="KAK4028911.1"/>
    </source>
</evidence>
<keyword evidence="2" id="KW-1185">Reference proteome</keyword>